<dbReference type="Pfam" id="PF02879">
    <property type="entry name" value="PGM_PMM_II"/>
    <property type="match status" value="1"/>
</dbReference>
<dbReference type="Pfam" id="PF02878">
    <property type="entry name" value="PGM_PMM_I"/>
    <property type="match status" value="1"/>
</dbReference>
<dbReference type="PANTHER" id="PTHR45745">
    <property type="entry name" value="PHOSPHOMANNOMUTASE 45A"/>
    <property type="match status" value="1"/>
</dbReference>
<evidence type="ECO:0000256" key="7">
    <source>
        <dbReference type="RuleBase" id="RU004326"/>
    </source>
</evidence>
<evidence type="ECO:0000256" key="5">
    <source>
        <dbReference type="ARBA" id="ARBA00022842"/>
    </source>
</evidence>
<evidence type="ECO:0000259" key="10">
    <source>
        <dbReference type="Pfam" id="PF02879"/>
    </source>
</evidence>
<evidence type="ECO:0000313" key="13">
    <source>
        <dbReference type="Proteomes" id="UP001197247"/>
    </source>
</evidence>
<dbReference type="PRINTS" id="PR00509">
    <property type="entry name" value="PGMPMM"/>
</dbReference>
<keyword evidence="13" id="KW-1185">Reference proteome</keyword>
<evidence type="ECO:0000256" key="4">
    <source>
        <dbReference type="ARBA" id="ARBA00022723"/>
    </source>
</evidence>
<evidence type="ECO:0000256" key="2">
    <source>
        <dbReference type="ARBA" id="ARBA00010231"/>
    </source>
</evidence>
<keyword evidence="5 7" id="KW-0460">Magnesium</keyword>
<dbReference type="InterPro" id="IPR005846">
    <property type="entry name" value="A-D-PHexomutase_a/b/a-III"/>
</dbReference>
<dbReference type="EMBL" id="JAHBAY010000001">
    <property type="protein sequence ID" value="MBT0767983.1"/>
    <property type="molecule type" value="Genomic_DNA"/>
</dbReference>
<keyword evidence="4 7" id="KW-0479">Metal-binding</keyword>
<comment type="similarity">
    <text evidence="2 7">Belongs to the phosphohexose mutase family.</text>
</comment>
<dbReference type="InterPro" id="IPR005843">
    <property type="entry name" value="A-D-PHexomutase_C"/>
</dbReference>
<feature type="domain" description="Alpha-D-phosphohexomutase C-terminal" evidence="8">
    <location>
        <begin position="491"/>
        <end position="547"/>
    </location>
</feature>
<gene>
    <name evidence="12" type="ORF">KIH74_03550</name>
</gene>
<protein>
    <submittedName>
        <fullName evidence="12">Phospho-sugar mutase</fullName>
    </submittedName>
</protein>
<accession>A0ABS5TD28</accession>
<dbReference type="PANTHER" id="PTHR45745:SF1">
    <property type="entry name" value="PHOSPHOGLUCOMUTASE 2B-RELATED"/>
    <property type="match status" value="1"/>
</dbReference>
<dbReference type="InterPro" id="IPR005845">
    <property type="entry name" value="A-D-PHexomutase_a/b/a-II"/>
</dbReference>
<organism evidence="12 13">
    <name type="scientific">Kineosporia corallincola</name>
    <dbReference type="NCBI Taxonomy" id="2835133"/>
    <lineage>
        <taxon>Bacteria</taxon>
        <taxon>Bacillati</taxon>
        <taxon>Actinomycetota</taxon>
        <taxon>Actinomycetes</taxon>
        <taxon>Kineosporiales</taxon>
        <taxon>Kineosporiaceae</taxon>
        <taxon>Kineosporia</taxon>
    </lineage>
</organism>
<comment type="caution">
    <text evidence="12">The sequence shown here is derived from an EMBL/GenBank/DDBJ whole genome shotgun (WGS) entry which is preliminary data.</text>
</comment>
<evidence type="ECO:0000259" key="11">
    <source>
        <dbReference type="Pfam" id="PF02880"/>
    </source>
</evidence>
<dbReference type="Pfam" id="PF00408">
    <property type="entry name" value="PGM_PMM_IV"/>
    <property type="match status" value="1"/>
</dbReference>
<keyword evidence="3" id="KW-0597">Phosphoprotein</keyword>
<evidence type="ECO:0000256" key="3">
    <source>
        <dbReference type="ARBA" id="ARBA00022553"/>
    </source>
</evidence>
<evidence type="ECO:0000259" key="8">
    <source>
        <dbReference type="Pfam" id="PF00408"/>
    </source>
</evidence>
<evidence type="ECO:0000256" key="1">
    <source>
        <dbReference type="ARBA" id="ARBA00001946"/>
    </source>
</evidence>
<dbReference type="SUPFAM" id="SSF53738">
    <property type="entry name" value="Phosphoglucomutase, first 3 domains"/>
    <property type="match status" value="3"/>
</dbReference>
<proteinExistence type="inferred from homology"/>
<dbReference type="InterPro" id="IPR036900">
    <property type="entry name" value="A-D-PHexomutase_C_sf"/>
</dbReference>
<dbReference type="PROSITE" id="PS00710">
    <property type="entry name" value="PGM_PMM"/>
    <property type="match status" value="1"/>
</dbReference>
<dbReference type="InterPro" id="IPR016066">
    <property type="entry name" value="A-D-PHexomutase_CS"/>
</dbReference>
<dbReference type="SUPFAM" id="SSF55957">
    <property type="entry name" value="Phosphoglucomutase, C-terminal domain"/>
    <property type="match status" value="1"/>
</dbReference>
<dbReference type="InterPro" id="IPR005841">
    <property type="entry name" value="Alpha-D-phosphohexomutase_SF"/>
</dbReference>
<evidence type="ECO:0000313" key="12">
    <source>
        <dbReference type="EMBL" id="MBT0767983.1"/>
    </source>
</evidence>
<keyword evidence="6" id="KW-0413">Isomerase</keyword>
<evidence type="ECO:0000259" key="9">
    <source>
        <dbReference type="Pfam" id="PF02878"/>
    </source>
</evidence>
<dbReference type="RefSeq" id="WP_214154244.1">
    <property type="nucleotide sequence ID" value="NZ_JAHBAY010000001.1"/>
</dbReference>
<feature type="domain" description="Alpha-D-phosphohexomutase alpha/beta/alpha" evidence="9">
    <location>
        <begin position="60"/>
        <end position="179"/>
    </location>
</feature>
<sequence length="581" mass="60889">MDETELAGLVDRATHWRDADPDPRTRLEVDRLIELVTSGDSTVSGEARDELQQRFAGSLQFGTAGLRGALGAGPNRMNRAVVIRAAAGIAAHLRATLKNDDRPPRVVVGYDARHDSDVFARDTCAVLTAAGCEARLLPGPLPTPVLAFALRRLEAEAGIMVTASHNPPQDNGYKVYLGGRADSSPGSGAQIVPPTDDHIAHQIAHAPPAIDVPMATDGWQVTGPQIVDEYLASAGAVLTAGAARQIDIVLTPMHGVGGETAARAFAAAGFPAPYLVPEQATPDPDFPTVSFPNPEEPGALDLALRAARERGADLVIANDPDADRCAVAVPTGGAGTADDPDWRMLRGDEVGALLGDYLLSSGGGTGGHKKTVASSIVSSQLLARVARSHGARHLETLTGFKWLARVPDLTYAYEEALGYCVAPGSVRDKDGISAALLIAEYAARLRAEGRTLLDALDDLARRHGLHATDQFSVRVDDLAQITAMLERITQHPPATLAGAAVKTCEDLGEGVDGLPGTPGLRYRTTDGDRVIIRPSGTEPKLKCYLEVVIPVGGESVAEARATAAERLARITADVSTALGIG</sequence>
<reference evidence="12 13" key="1">
    <citation type="submission" date="2021-05" db="EMBL/GenBank/DDBJ databases">
        <title>Kineosporia and Streptomyces sp. nov. two new marine actinobacteria isolated from Coral.</title>
        <authorList>
            <person name="Buangrab K."/>
            <person name="Sutthacheep M."/>
            <person name="Yeemin T."/>
            <person name="Harunari E."/>
            <person name="Igarashi Y."/>
            <person name="Kanchanasin P."/>
            <person name="Tanasupawat S."/>
            <person name="Phongsopitanun W."/>
        </authorList>
    </citation>
    <scope>NUCLEOTIDE SEQUENCE [LARGE SCALE GENOMIC DNA]</scope>
    <source>
        <strain evidence="12 13">J2-2</strain>
    </source>
</reference>
<comment type="cofactor">
    <cofactor evidence="1">
        <name>Mg(2+)</name>
        <dbReference type="ChEBI" id="CHEBI:18420"/>
    </cofactor>
</comment>
<feature type="domain" description="Alpha-D-phosphohexomutase alpha/beta/alpha" evidence="11">
    <location>
        <begin position="347"/>
        <end position="459"/>
    </location>
</feature>
<evidence type="ECO:0000256" key="6">
    <source>
        <dbReference type="ARBA" id="ARBA00023235"/>
    </source>
</evidence>
<dbReference type="InterPro" id="IPR016055">
    <property type="entry name" value="A-D-PHexomutase_a/b/a-I/II/III"/>
</dbReference>
<dbReference type="CDD" id="cd05799">
    <property type="entry name" value="PGM2"/>
    <property type="match status" value="1"/>
</dbReference>
<dbReference type="InterPro" id="IPR005844">
    <property type="entry name" value="A-D-PHexomutase_a/b/a-I"/>
</dbReference>
<dbReference type="Pfam" id="PF02880">
    <property type="entry name" value="PGM_PMM_III"/>
    <property type="match status" value="1"/>
</dbReference>
<dbReference type="Gene3D" id="3.30.310.50">
    <property type="entry name" value="Alpha-D-phosphohexomutase, C-terminal domain"/>
    <property type="match status" value="1"/>
</dbReference>
<feature type="domain" description="Alpha-D-phosphohexomutase alpha/beta/alpha" evidence="10">
    <location>
        <begin position="239"/>
        <end position="331"/>
    </location>
</feature>
<name>A0ABS5TD28_9ACTN</name>
<dbReference type="Gene3D" id="3.40.120.10">
    <property type="entry name" value="Alpha-D-Glucose-1,6-Bisphosphate, subunit A, domain 3"/>
    <property type="match status" value="3"/>
</dbReference>
<dbReference type="Proteomes" id="UP001197247">
    <property type="component" value="Unassembled WGS sequence"/>
</dbReference>